<evidence type="ECO:0000256" key="1">
    <source>
        <dbReference type="ARBA" id="ARBA00010141"/>
    </source>
</evidence>
<proteinExistence type="inferred from homology"/>
<feature type="binding site" evidence="8">
    <location>
        <position position="148"/>
    </location>
    <ligand>
        <name>substrate</name>
    </ligand>
</feature>
<keyword evidence="2 9" id="KW-0479">Metal-binding</keyword>
<dbReference type="Gene3D" id="3.40.50.720">
    <property type="entry name" value="NAD(P)-binding Rossmann-like Domain"/>
    <property type="match status" value="1"/>
</dbReference>
<dbReference type="PRINTS" id="PR00732">
    <property type="entry name" value="GLHYDRLASE4"/>
</dbReference>
<dbReference type="Pfam" id="PF11975">
    <property type="entry name" value="Glyco_hydro_4C"/>
    <property type="match status" value="1"/>
</dbReference>
<evidence type="ECO:0000256" key="2">
    <source>
        <dbReference type="ARBA" id="ARBA00022723"/>
    </source>
</evidence>
<evidence type="ECO:0000256" key="3">
    <source>
        <dbReference type="ARBA" id="ARBA00022801"/>
    </source>
</evidence>
<evidence type="ECO:0000256" key="11">
    <source>
        <dbReference type="RuleBase" id="RU361152"/>
    </source>
</evidence>
<keyword evidence="9" id="KW-0408">Iron</keyword>
<gene>
    <name evidence="13" type="ORF">L21TH_1801</name>
</gene>
<feature type="active site" description="Proton donor" evidence="7">
    <location>
        <position position="172"/>
    </location>
</feature>
<evidence type="ECO:0000259" key="12">
    <source>
        <dbReference type="Pfam" id="PF11975"/>
    </source>
</evidence>
<dbReference type="SUPFAM" id="SSF56327">
    <property type="entry name" value="LDH C-terminal domain-like"/>
    <property type="match status" value="1"/>
</dbReference>
<dbReference type="Gene3D" id="3.90.110.10">
    <property type="entry name" value="Lactate dehydrogenase/glycoside hydrolase, family 4, C-terminal"/>
    <property type="match status" value="1"/>
</dbReference>
<feature type="active site" description="Proton acceptor" evidence="7">
    <location>
        <position position="263"/>
    </location>
</feature>
<evidence type="ECO:0000256" key="6">
    <source>
        <dbReference type="ARBA" id="ARBA00023295"/>
    </source>
</evidence>
<protein>
    <submittedName>
        <fullName evidence="13">Maltose-6'-phosphate glucosidase</fullName>
        <ecNumber evidence="13">3.2.1.122</ecNumber>
    </submittedName>
</protein>
<dbReference type="InterPro" id="IPR036291">
    <property type="entry name" value="NAD(P)-bd_dom_sf"/>
</dbReference>
<dbReference type="GO" id="GO:0005975">
    <property type="term" value="P:carbohydrate metabolic process"/>
    <property type="evidence" value="ECO:0007669"/>
    <property type="project" value="InterPro"/>
</dbReference>
<comment type="caution">
    <text evidence="13">The sequence shown here is derived from an EMBL/GenBank/DDBJ whole genome shotgun (WGS) entry which is preliminary data.</text>
</comment>
<dbReference type="OrthoDB" id="9808275at2"/>
<keyword evidence="3 11" id="KW-0378">Hydrolase</keyword>
<dbReference type="EC" id="3.2.1.122" evidence="13"/>
<evidence type="ECO:0000256" key="4">
    <source>
        <dbReference type="ARBA" id="ARBA00023027"/>
    </source>
</evidence>
<feature type="binding site" evidence="9">
    <location>
        <position position="201"/>
    </location>
    <ligand>
        <name>Mn(2+)</name>
        <dbReference type="ChEBI" id="CHEBI:29035"/>
    </ligand>
</feature>
<organism evidence="13 14">
    <name type="scientific">Caldisalinibacter kiritimatiensis</name>
    <dbReference type="NCBI Taxonomy" id="1304284"/>
    <lineage>
        <taxon>Bacteria</taxon>
        <taxon>Bacillati</taxon>
        <taxon>Bacillota</taxon>
        <taxon>Tissierellia</taxon>
        <taxon>Tissierellales</taxon>
        <taxon>Thermohalobacteraceae</taxon>
        <taxon>Caldisalinibacter</taxon>
    </lineage>
</organism>
<dbReference type="RefSeq" id="WP_006314496.1">
    <property type="nucleotide sequence ID" value="NZ_ARZA01000203.1"/>
</dbReference>
<keyword evidence="9" id="KW-0533">Nickel</keyword>
<evidence type="ECO:0000256" key="5">
    <source>
        <dbReference type="ARBA" id="ARBA00023211"/>
    </source>
</evidence>
<comment type="cofactor">
    <cofactor evidence="11">
        <name>NAD(+)</name>
        <dbReference type="ChEBI" id="CHEBI:57540"/>
    </cofactor>
    <text evidence="11">Binds 1 NAD(+) per subunit.</text>
</comment>
<dbReference type="GO" id="GO:0046872">
    <property type="term" value="F:metal ion binding"/>
    <property type="evidence" value="ECO:0007669"/>
    <property type="project" value="UniProtKB-KW"/>
</dbReference>
<keyword evidence="6 11" id="KW-0326">Glycosidase</keyword>
<feature type="domain" description="Glycosyl hydrolase family 4 C-terminal" evidence="12">
    <location>
        <begin position="196"/>
        <end position="414"/>
    </location>
</feature>
<feature type="binding site" evidence="8">
    <location>
        <position position="283"/>
    </location>
    <ligand>
        <name>substrate</name>
    </ligand>
</feature>
<keyword evidence="14" id="KW-1185">Reference proteome</keyword>
<comment type="similarity">
    <text evidence="1 11">Belongs to the glycosyl hydrolase 4 family.</text>
</comment>
<dbReference type="eggNOG" id="COG1486">
    <property type="taxonomic scope" value="Bacteria"/>
</dbReference>
<keyword evidence="5 9" id="KW-0464">Manganese</keyword>
<feature type="binding site" evidence="8">
    <location>
        <position position="94"/>
    </location>
    <ligand>
        <name>substrate</name>
    </ligand>
</feature>
<evidence type="ECO:0000256" key="8">
    <source>
        <dbReference type="PIRSR" id="PIRSR601088-2"/>
    </source>
</evidence>
<feature type="site" description="Increases basicity of active site Tyr" evidence="10">
    <location>
        <position position="110"/>
    </location>
</feature>
<dbReference type="Proteomes" id="UP000013378">
    <property type="component" value="Unassembled WGS sequence"/>
</dbReference>
<evidence type="ECO:0000313" key="14">
    <source>
        <dbReference type="Proteomes" id="UP000013378"/>
    </source>
</evidence>
<evidence type="ECO:0000256" key="10">
    <source>
        <dbReference type="PIRSR" id="PIRSR601088-4"/>
    </source>
</evidence>
<dbReference type="STRING" id="1304284.L21TH_1801"/>
<dbReference type="PROSITE" id="PS01324">
    <property type="entry name" value="GLYCOSYL_HYDROL_F4"/>
    <property type="match status" value="1"/>
</dbReference>
<dbReference type="InterPro" id="IPR022616">
    <property type="entry name" value="Glyco_hydro_4_C"/>
</dbReference>
<dbReference type="PATRIC" id="fig|1304284.3.peg.1768"/>
<reference evidence="13 14" key="1">
    <citation type="journal article" date="2015" name="Geomicrobiol. J.">
        <title>Caldisalinibacter kiritimatiensis gen. nov., sp. nov., a moderately thermohalophilic thiosulfate-reducing bacterium from a hypersaline microbial mat.</title>
        <authorList>
            <person name="Ben Hania W."/>
            <person name="Joseph M."/>
            <person name="Fiebig A."/>
            <person name="Bunk B."/>
            <person name="Klenk H.-P."/>
            <person name="Fardeau M.-L."/>
            <person name="Spring S."/>
        </authorList>
    </citation>
    <scope>NUCLEOTIDE SEQUENCE [LARGE SCALE GENOMIC DNA]</scope>
    <source>
        <strain evidence="13 14">L21-TH-D2</strain>
    </source>
</reference>
<keyword evidence="9" id="KW-0170">Cobalt</keyword>
<dbReference type="InterPro" id="IPR019802">
    <property type="entry name" value="GlycHydrolase_4_CS"/>
</dbReference>
<dbReference type="PANTHER" id="PTHR32092:SF14">
    <property type="entry name" value="MALTOSE-6'-PHOSPHATE GLUCOSIDASE"/>
    <property type="match status" value="1"/>
</dbReference>
<dbReference type="InterPro" id="IPR001088">
    <property type="entry name" value="Glyco_hydro_4"/>
</dbReference>
<dbReference type="AlphaFoldDB" id="R1CCY0"/>
<dbReference type="SUPFAM" id="SSF51735">
    <property type="entry name" value="NAD(P)-binding Rossmann-fold domains"/>
    <property type="match status" value="1"/>
</dbReference>
<sequence length="452" mass="51537">MKKLNITIVGGGSTYTAAMLKTICDYKDKLPIRKLALYDIDEKRQERVGKFAEILIKERYPEIETFIYTTDKKEAFEDVDFALMQIRSGGLKMREKDEKIPLKHQAVGQETCGAGGFAYGIRTIPDFIELVNDIRKYSPNAWIINYSNPAAIVAEATKRVFPDDKRLINICDMPIAMMEAFSTVLGTTRQKLSPRYFGLNHFGWFTALYDETGKDRLPEIYSFLKEKEILPSESEMLDQSWQDTFKQLAVMVRDIDGYIPNTYMQYYLYPTKIVEKSNPNYTRANEVMDGREKRVFSMLDEIIEKGTIEGSPIQNGVHGDYIIELVTSIINNENKIFLIITENKGAIENISSDAMVEIPCLVNANGVEPLRVGPIPTFYKGLIEAQLAYEKLTVDAYFNNSYNDALQALVLNRTIVDTPKAKAILNDLIEANEGHWPTLKRNTKDSLNKFKI</sequence>
<accession>R1CCY0</accession>
<feature type="binding site" evidence="9">
    <location>
        <position position="171"/>
    </location>
    <ligand>
        <name>Mn(2+)</name>
        <dbReference type="ChEBI" id="CHEBI:29035"/>
    </ligand>
</feature>
<dbReference type="Pfam" id="PF02056">
    <property type="entry name" value="Glyco_hydro_4"/>
    <property type="match status" value="1"/>
</dbReference>
<name>R1CCY0_9FIRM</name>
<keyword evidence="4 11" id="KW-0520">NAD</keyword>
<dbReference type="CDD" id="cd05298">
    <property type="entry name" value="GH4_GlvA_pagL_like"/>
    <property type="match status" value="1"/>
</dbReference>
<dbReference type="GO" id="GO:0050081">
    <property type="term" value="F:maltose-6'-phosphate glucosidase activity"/>
    <property type="evidence" value="ECO:0007669"/>
    <property type="project" value="UniProtKB-EC"/>
</dbReference>
<dbReference type="InterPro" id="IPR015955">
    <property type="entry name" value="Lactate_DH/Glyco_Ohase_4_C"/>
</dbReference>
<evidence type="ECO:0000256" key="9">
    <source>
        <dbReference type="PIRSR" id="PIRSR601088-3"/>
    </source>
</evidence>
<dbReference type="EMBL" id="ARZA01000203">
    <property type="protein sequence ID" value="EOD00150.1"/>
    <property type="molecule type" value="Genomic_DNA"/>
</dbReference>
<dbReference type="GO" id="GO:0016616">
    <property type="term" value="F:oxidoreductase activity, acting on the CH-OH group of donors, NAD or NADP as acceptor"/>
    <property type="evidence" value="ECO:0007669"/>
    <property type="project" value="InterPro"/>
</dbReference>
<evidence type="ECO:0000313" key="13">
    <source>
        <dbReference type="EMBL" id="EOD00150.1"/>
    </source>
</evidence>
<dbReference type="PANTHER" id="PTHR32092">
    <property type="entry name" value="6-PHOSPHO-BETA-GLUCOSIDASE-RELATED"/>
    <property type="match status" value="1"/>
</dbReference>
<evidence type="ECO:0000256" key="7">
    <source>
        <dbReference type="PIRSR" id="PIRSR601088-1"/>
    </source>
</evidence>